<dbReference type="Proteomes" id="UP000799770">
    <property type="component" value="Unassembled WGS sequence"/>
</dbReference>
<feature type="region of interest" description="Disordered" evidence="1">
    <location>
        <begin position="110"/>
        <end position="147"/>
    </location>
</feature>
<feature type="compositionally biased region" description="Polar residues" evidence="1">
    <location>
        <begin position="112"/>
        <end position="121"/>
    </location>
</feature>
<dbReference type="OrthoDB" id="3944683at2759"/>
<gene>
    <name evidence="2" type="ORF">BDV96DRAFT_501037</name>
</gene>
<evidence type="ECO:0000313" key="2">
    <source>
        <dbReference type="EMBL" id="KAF2110305.1"/>
    </source>
</evidence>
<evidence type="ECO:0000313" key="3">
    <source>
        <dbReference type="Proteomes" id="UP000799770"/>
    </source>
</evidence>
<name>A0A6A5YT30_9PLEO</name>
<feature type="compositionally biased region" description="Polar residues" evidence="1">
    <location>
        <begin position="197"/>
        <end position="209"/>
    </location>
</feature>
<proteinExistence type="predicted"/>
<dbReference type="EMBL" id="ML977338">
    <property type="protein sequence ID" value="KAF2110305.1"/>
    <property type="molecule type" value="Genomic_DNA"/>
</dbReference>
<feature type="region of interest" description="Disordered" evidence="1">
    <location>
        <begin position="195"/>
        <end position="248"/>
    </location>
</feature>
<accession>A0A6A5YT30</accession>
<organism evidence="2 3">
    <name type="scientific">Lophiotrema nucula</name>
    <dbReference type="NCBI Taxonomy" id="690887"/>
    <lineage>
        <taxon>Eukaryota</taxon>
        <taxon>Fungi</taxon>
        <taxon>Dikarya</taxon>
        <taxon>Ascomycota</taxon>
        <taxon>Pezizomycotina</taxon>
        <taxon>Dothideomycetes</taxon>
        <taxon>Pleosporomycetidae</taxon>
        <taxon>Pleosporales</taxon>
        <taxon>Lophiotremataceae</taxon>
        <taxon>Lophiotrema</taxon>
    </lineage>
</organism>
<feature type="compositionally biased region" description="Basic and acidic residues" evidence="1">
    <location>
        <begin position="45"/>
        <end position="80"/>
    </location>
</feature>
<dbReference type="AlphaFoldDB" id="A0A6A5YT30"/>
<reference evidence="2" key="1">
    <citation type="journal article" date="2020" name="Stud. Mycol.">
        <title>101 Dothideomycetes genomes: a test case for predicting lifestyles and emergence of pathogens.</title>
        <authorList>
            <person name="Haridas S."/>
            <person name="Albert R."/>
            <person name="Binder M."/>
            <person name="Bloem J."/>
            <person name="Labutti K."/>
            <person name="Salamov A."/>
            <person name="Andreopoulos B."/>
            <person name="Baker S."/>
            <person name="Barry K."/>
            <person name="Bills G."/>
            <person name="Bluhm B."/>
            <person name="Cannon C."/>
            <person name="Castanera R."/>
            <person name="Culley D."/>
            <person name="Daum C."/>
            <person name="Ezra D."/>
            <person name="Gonzalez J."/>
            <person name="Henrissat B."/>
            <person name="Kuo A."/>
            <person name="Liang C."/>
            <person name="Lipzen A."/>
            <person name="Lutzoni F."/>
            <person name="Magnuson J."/>
            <person name="Mondo S."/>
            <person name="Nolan M."/>
            <person name="Ohm R."/>
            <person name="Pangilinan J."/>
            <person name="Park H.-J."/>
            <person name="Ramirez L."/>
            <person name="Alfaro M."/>
            <person name="Sun H."/>
            <person name="Tritt A."/>
            <person name="Yoshinaga Y."/>
            <person name="Zwiers L.-H."/>
            <person name="Turgeon B."/>
            <person name="Goodwin S."/>
            <person name="Spatafora J."/>
            <person name="Crous P."/>
            <person name="Grigoriev I."/>
        </authorList>
    </citation>
    <scope>NUCLEOTIDE SEQUENCE</scope>
    <source>
        <strain evidence="2">CBS 627.86</strain>
    </source>
</reference>
<protein>
    <submittedName>
        <fullName evidence="2">Uncharacterized protein</fullName>
    </submittedName>
</protein>
<feature type="region of interest" description="Disordered" evidence="1">
    <location>
        <begin position="12"/>
        <end position="89"/>
    </location>
</feature>
<sequence length="248" mass="28582">MCWCFPFGLATQKKRTSTSSGERKRREKPAAESLHGNGVPVVAEVQEKRRSKEAPQKRRSKETVTTRSPRREREAHRPRQDYQYQDAYRSREQYRPALNVQVPNMWQRDVEPQSSNSSQEMLLNPRPHRSPHTRQSHPKRTSQTTLRATSIRRYLKPHLPLLSATTVHVSTSDNQHPPLAKHDRELRTQPLVAHLTDASQSAPPQTELSRTYGEKHLRSPLRPQDANACNATRVSRSQRRLSRSIGTV</sequence>
<feature type="compositionally biased region" description="Basic and acidic residues" evidence="1">
    <location>
        <begin position="21"/>
        <end position="30"/>
    </location>
</feature>
<keyword evidence="3" id="KW-1185">Reference proteome</keyword>
<feature type="compositionally biased region" description="Basic residues" evidence="1">
    <location>
        <begin position="126"/>
        <end position="140"/>
    </location>
</feature>
<evidence type="ECO:0000256" key="1">
    <source>
        <dbReference type="SAM" id="MobiDB-lite"/>
    </source>
</evidence>